<dbReference type="SUPFAM" id="SSF52374">
    <property type="entry name" value="Nucleotidylyl transferase"/>
    <property type="match status" value="1"/>
</dbReference>
<dbReference type="Pfam" id="PF02569">
    <property type="entry name" value="Pantoate_ligase"/>
    <property type="match status" value="1"/>
</dbReference>
<organism evidence="9 10">
    <name type="scientific">Corynebacterium glaucum</name>
    <dbReference type="NCBI Taxonomy" id="187491"/>
    <lineage>
        <taxon>Bacteria</taxon>
        <taxon>Bacillati</taxon>
        <taxon>Actinomycetota</taxon>
        <taxon>Actinomycetes</taxon>
        <taxon>Mycobacteriales</taxon>
        <taxon>Corynebacteriaceae</taxon>
        <taxon>Corynebacterium</taxon>
    </lineage>
</organism>
<dbReference type="InterPro" id="IPR014729">
    <property type="entry name" value="Rossmann-like_a/b/a_fold"/>
</dbReference>
<dbReference type="GO" id="GO:0005524">
    <property type="term" value="F:ATP binding"/>
    <property type="evidence" value="ECO:0007669"/>
    <property type="project" value="UniProtKB-KW"/>
</dbReference>
<dbReference type="InterPro" id="IPR042176">
    <property type="entry name" value="Pantoate_ligase_C"/>
</dbReference>
<evidence type="ECO:0000256" key="7">
    <source>
        <dbReference type="ARBA" id="ARBA00022840"/>
    </source>
</evidence>
<gene>
    <name evidence="9" type="primary">panC</name>
    <name evidence="9" type="ORF">CGLAU_10730</name>
</gene>
<name>A0A1Q2HZ66_9CORY</name>
<dbReference type="PANTHER" id="PTHR21299">
    <property type="entry name" value="CYTIDYLATE KINASE/PANTOATE-BETA-ALANINE LIGASE"/>
    <property type="match status" value="1"/>
</dbReference>
<keyword evidence="5" id="KW-0566">Pantothenate biosynthesis</keyword>
<comment type="pathway">
    <text evidence="1">Cofactor biosynthesis; (R)-pantothenate biosynthesis; (R)-pantothenate from (R)-pantoate and beta-alanine: step 1/1.</text>
</comment>
<comment type="similarity">
    <text evidence="2">Belongs to the pantothenate synthetase family.</text>
</comment>
<proteinExistence type="inferred from homology"/>
<accession>A0A1Q2HZ66</accession>
<protein>
    <recommendedName>
        <fullName evidence="3">pantoate--beta-alanine ligase (AMP-forming)</fullName>
        <ecNumber evidence="3">6.3.2.1</ecNumber>
    </recommendedName>
</protein>
<dbReference type="GO" id="GO:0015940">
    <property type="term" value="P:pantothenate biosynthetic process"/>
    <property type="evidence" value="ECO:0007669"/>
    <property type="project" value="UniProtKB-UniPathway"/>
</dbReference>
<keyword evidence="6" id="KW-0547">Nucleotide-binding</keyword>
<dbReference type="Gene3D" id="3.30.1300.10">
    <property type="entry name" value="Pantoate-beta-alanine ligase, C-terminal domain"/>
    <property type="match status" value="1"/>
</dbReference>
<keyword evidence="4 9" id="KW-0436">Ligase</keyword>
<evidence type="ECO:0000256" key="1">
    <source>
        <dbReference type="ARBA" id="ARBA00004990"/>
    </source>
</evidence>
<dbReference type="KEGG" id="cgv:CGLAU_10730"/>
<dbReference type="Proteomes" id="UP000217209">
    <property type="component" value="Chromosome"/>
</dbReference>
<evidence type="ECO:0000313" key="9">
    <source>
        <dbReference type="EMBL" id="AQQ16080.1"/>
    </source>
</evidence>
<dbReference type="OrthoDB" id="9773087at2"/>
<dbReference type="EMBL" id="CP019688">
    <property type="protein sequence ID" value="AQQ16080.1"/>
    <property type="molecule type" value="Genomic_DNA"/>
</dbReference>
<evidence type="ECO:0000256" key="5">
    <source>
        <dbReference type="ARBA" id="ARBA00022655"/>
    </source>
</evidence>
<dbReference type="GO" id="GO:0004592">
    <property type="term" value="F:pantoate-beta-alanine ligase activity"/>
    <property type="evidence" value="ECO:0007669"/>
    <property type="project" value="UniProtKB-EC"/>
</dbReference>
<dbReference type="Gene3D" id="3.40.50.620">
    <property type="entry name" value="HUPs"/>
    <property type="match status" value="1"/>
</dbReference>
<keyword evidence="7" id="KW-0067">ATP-binding</keyword>
<dbReference type="InterPro" id="IPR003721">
    <property type="entry name" value="Pantoate_ligase"/>
</dbReference>
<dbReference type="RefSeq" id="WP_095660682.1">
    <property type="nucleotide sequence ID" value="NZ_CP019688.1"/>
</dbReference>
<reference evidence="9 10" key="1">
    <citation type="submission" date="2016-12" db="EMBL/GenBank/DDBJ databases">
        <authorList>
            <person name="Song W.-J."/>
            <person name="Kurnit D.M."/>
        </authorList>
    </citation>
    <scope>NUCLEOTIDE SEQUENCE [LARGE SCALE GENOMIC DNA]</scope>
    <source>
        <strain evidence="9 10">DSM 30827</strain>
    </source>
</reference>
<dbReference type="PANTHER" id="PTHR21299:SF1">
    <property type="entry name" value="PANTOATE--BETA-ALANINE LIGASE"/>
    <property type="match status" value="1"/>
</dbReference>
<evidence type="ECO:0000256" key="2">
    <source>
        <dbReference type="ARBA" id="ARBA00009256"/>
    </source>
</evidence>
<dbReference type="GO" id="GO:0005829">
    <property type="term" value="C:cytosol"/>
    <property type="evidence" value="ECO:0007669"/>
    <property type="project" value="TreeGrafter"/>
</dbReference>
<dbReference type="UniPathway" id="UPA00028">
    <property type="reaction ID" value="UER00005"/>
</dbReference>
<evidence type="ECO:0000256" key="3">
    <source>
        <dbReference type="ARBA" id="ARBA00012219"/>
    </source>
</evidence>
<comment type="catalytic activity">
    <reaction evidence="8">
        <text>(R)-pantoate + beta-alanine + ATP = (R)-pantothenate + AMP + diphosphate + H(+)</text>
        <dbReference type="Rhea" id="RHEA:10912"/>
        <dbReference type="ChEBI" id="CHEBI:15378"/>
        <dbReference type="ChEBI" id="CHEBI:15980"/>
        <dbReference type="ChEBI" id="CHEBI:29032"/>
        <dbReference type="ChEBI" id="CHEBI:30616"/>
        <dbReference type="ChEBI" id="CHEBI:33019"/>
        <dbReference type="ChEBI" id="CHEBI:57966"/>
        <dbReference type="ChEBI" id="CHEBI:456215"/>
        <dbReference type="EC" id="6.3.2.1"/>
    </reaction>
</comment>
<dbReference type="EC" id="6.3.2.1" evidence="3"/>
<evidence type="ECO:0000256" key="6">
    <source>
        <dbReference type="ARBA" id="ARBA00022741"/>
    </source>
</evidence>
<dbReference type="AlphaFoldDB" id="A0A1Q2HZ66"/>
<evidence type="ECO:0000256" key="8">
    <source>
        <dbReference type="ARBA" id="ARBA00048258"/>
    </source>
</evidence>
<evidence type="ECO:0000256" key="4">
    <source>
        <dbReference type="ARBA" id="ARBA00022598"/>
    </source>
</evidence>
<sequence length="271" mass="28404">MAFEPGQAVVVTDEAHLAQYGRAFRKVGKSIVVVPLTTGIHAGHISLIRAAKSLLGAYVFVIYQGAPGEPVPEDFAREGVDVVFHGKLATTARIHTGLDHLEDADSIAHDTARIIAAANLTHATDLVMGEKDFELLVATQLAVTSLRMKVKLHSVPTVRMPDGIAISLRNADVPEAQRDAALALSAALTAGAHAAEHGEKVVLDTARGVLEAAGLTPAYLALRDLAFRPAPETGDARLLAAVDLGGVHLLDNVGLPLGVGFKHIEASPENS</sequence>
<evidence type="ECO:0000313" key="10">
    <source>
        <dbReference type="Proteomes" id="UP000217209"/>
    </source>
</evidence>
<keyword evidence="10" id="KW-1185">Reference proteome</keyword>